<dbReference type="FunCoup" id="G0NFV5">
    <property type="interactions" value="1949"/>
</dbReference>
<feature type="compositionally biased region" description="Acidic residues" evidence="1">
    <location>
        <begin position="723"/>
        <end position="737"/>
    </location>
</feature>
<protein>
    <submittedName>
        <fullName evidence="2">Uncharacterized protein</fullName>
    </submittedName>
</protein>
<proteinExistence type="predicted"/>
<dbReference type="AlphaFoldDB" id="G0NFV5"/>
<accession>G0NFV5</accession>
<evidence type="ECO:0000313" key="3">
    <source>
        <dbReference type="Proteomes" id="UP000008068"/>
    </source>
</evidence>
<dbReference type="HOGENOM" id="CLU_398635_0_0_1"/>
<sequence>MSSSLEAVVKNAEEIAEGVIPEEIIEEVIEEEQVEWMGPQEEEEEIYYQERELLHHHQLVGYDEADDAYQSFLPVRNGDAYFSLNLPDLLSKPYQIPQENGNSVRLILCFNKKCQRQVAFDGCLYTIKGYVSETQWNTWRCINEQCFGEIQTTPEFTEIRLPSGHNQDCSISEELQIAIRIAVYDMRLLAEFTDAPLEDIYMGGVNKIKAEFPDGVILFPQFETLEITLKDHRLNKIYRKRFEMQKFRDKQKRMNMTPDEVLFAENSSGLIKFRRTKPFPPSLCNECNDHLISTNLPSQDQLISHYMYNHNRRMTIERYEFKDVSAFDQYLRELNSHSRYKLKRMGLADENMYYLCSHDDRLAKTGVGRASRLQSQNCHCTAFIRVFDWRIVSKREGARIMIDYCLEHQPHVYEPEPYQQRQQMRRDGTYVVNPPTFQKEFIDYYTPEVFMRDIEDRRIRSQKILLGELPVVLPPERDAPKRPVELKPYLPSARMKVSFGARSLAPPYAAQIAAGSTQPYVDPYREMESPHRLRQKQQRLPIRSYQKVEVERGEPMGHVEQQNQPSTSNSSGEQAPPPRIYITQKPYSRLTERQNFKDIYTFNAICKVEDTCLSILNRLQSCQHAKVGLAYREKLLGILRNANNDLGLVDGSTEEEWNTSWALQKPVRGRPRKRARLDGDEEDTDGDMEFTQGDGDVEEEKEHPETSEKDEKPVLSPQKCLEQEQEPVEEEPVEEPMEAEHVEEPVEELEPVEQAHSPLEAKPEPQPQDLTTRSGRARKPPARLAEN</sequence>
<feature type="region of interest" description="Disordered" evidence="1">
    <location>
        <begin position="557"/>
        <end position="579"/>
    </location>
</feature>
<feature type="compositionally biased region" description="Polar residues" evidence="1">
    <location>
        <begin position="560"/>
        <end position="573"/>
    </location>
</feature>
<reference evidence="3" key="1">
    <citation type="submission" date="2011-07" db="EMBL/GenBank/DDBJ databases">
        <authorList>
            <consortium name="Caenorhabditis brenneri Sequencing and Analysis Consortium"/>
            <person name="Wilson R.K."/>
        </authorList>
    </citation>
    <scope>NUCLEOTIDE SEQUENCE [LARGE SCALE GENOMIC DNA]</scope>
    <source>
        <strain evidence="3">PB2801</strain>
    </source>
</reference>
<gene>
    <name evidence="2" type="ORF">CAEBREN_15981</name>
</gene>
<dbReference type="OrthoDB" id="5808382at2759"/>
<feature type="region of interest" description="Disordered" evidence="1">
    <location>
        <begin position="662"/>
        <end position="787"/>
    </location>
</feature>
<dbReference type="eggNOG" id="ENOG502SH96">
    <property type="taxonomic scope" value="Eukaryota"/>
</dbReference>
<evidence type="ECO:0000256" key="1">
    <source>
        <dbReference type="SAM" id="MobiDB-lite"/>
    </source>
</evidence>
<dbReference type="PANTHER" id="PTHR33936">
    <property type="entry name" value="PROTEIN CBG17840"/>
    <property type="match status" value="1"/>
</dbReference>
<feature type="compositionally biased region" description="Basic and acidic residues" evidence="1">
    <location>
        <begin position="700"/>
        <end position="713"/>
    </location>
</feature>
<evidence type="ECO:0000313" key="2">
    <source>
        <dbReference type="EMBL" id="EGT59738.1"/>
    </source>
</evidence>
<dbReference type="PANTHER" id="PTHR33936:SF24">
    <property type="entry name" value="C2H2-TYPE DOMAIN-CONTAINING PROTEIN"/>
    <property type="match status" value="1"/>
</dbReference>
<dbReference type="OMA" id="KNCATEG"/>
<dbReference type="EMBL" id="GL379877">
    <property type="protein sequence ID" value="EGT59738.1"/>
    <property type="molecule type" value="Genomic_DNA"/>
</dbReference>
<name>G0NFV5_CAEBE</name>
<dbReference type="InterPro" id="IPR052797">
    <property type="entry name" value="RegFact_GeneExpr_CellDeath"/>
</dbReference>
<dbReference type="Proteomes" id="UP000008068">
    <property type="component" value="Unassembled WGS sequence"/>
</dbReference>
<feature type="compositionally biased region" description="Acidic residues" evidence="1">
    <location>
        <begin position="679"/>
        <end position="688"/>
    </location>
</feature>
<dbReference type="STRING" id="135651.G0NFV5"/>
<dbReference type="InParanoid" id="G0NFV5"/>
<organism evidence="3">
    <name type="scientific">Caenorhabditis brenneri</name>
    <name type="common">Nematode worm</name>
    <dbReference type="NCBI Taxonomy" id="135651"/>
    <lineage>
        <taxon>Eukaryota</taxon>
        <taxon>Metazoa</taxon>
        <taxon>Ecdysozoa</taxon>
        <taxon>Nematoda</taxon>
        <taxon>Chromadorea</taxon>
        <taxon>Rhabditida</taxon>
        <taxon>Rhabditina</taxon>
        <taxon>Rhabditomorpha</taxon>
        <taxon>Rhabditoidea</taxon>
        <taxon>Rhabditidae</taxon>
        <taxon>Peloderinae</taxon>
        <taxon>Caenorhabditis</taxon>
    </lineage>
</organism>
<keyword evidence="3" id="KW-1185">Reference proteome</keyword>